<reference evidence="2" key="1">
    <citation type="submission" date="2022-07" db="EMBL/GenBank/DDBJ databases">
        <title>Phylogenomic reconstructions and comparative analyses of Kickxellomycotina fungi.</title>
        <authorList>
            <person name="Reynolds N.K."/>
            <person name="Stajich J.E."/>
            <person name="Barry K."/>
            <person name="Grigoriev I.V."/>
            <person name="Crous P."/>
            <person name="Smith M.E."/>
        </authorList>
    </citation>
    <scope>NUCLEOTIDE SEQUENCE</scope>
    <source>
        <strain evidence="2">BCRC 34381</strain>
    </source>
</reference>
<feature type="transmembrane region" description="Helical" evidence="1">
    <location>
        <begin position="26"/>
        <end position="47"/>
    </location>
</feature>
<dbReference type="AlphaFoldDB" id="A0A9W7Y3S3"/>
<organism evidence="2 3">
    <name type="scientific">Coemansia biformis</name>
    <dbReference type="NCBI Taxonomy" id="1286918"/>
    <lineage>
        <taxon>Eukaryota</taxon>
        <taxon>Fungi</taxon>
        <taxon>Fungi incertae sedis</taxon>
        <taxon>Zoopagomycota</taxon>
        <taxon>Kickxellomycotina</taxon>
        <taxon>Kickxellomycetes</taxon>
        <taxon>Kickxellales</taxon>
        <taxon>Kickxellaceae</taxon>
        <taxon>Coemansia</taxon>
    </lineage>
</organism>
<keyword evidence="1" id="KW-1133">Transmembrane helix</keyword>
<comment type="caution">
    <text evidence="2">The sequence shown here is derived from an EMBL/GenBank/DDBJ whole genome shotgun (WGS) entry which is preliminary data.</text>
</comment>
<proteinExistence type="predicted"/>
<keyword evidence="3" id="KW-1185">Reference proteome</keyword>
<dbReference type="OrthoDB" id="378564at2759"/>
<protein>
    <submittedName>
        <fullName evidence="2">Uncharacterized protein</fullName>
    </submittedName>
</protein>
<accession>A0A9W7Y3S3</accession>
<keyword evidence="1" id="KW-0812">Transmembrane</keyword>
<gene>
    <name evidence="2" type="ORF">LPJ61_005824</name>
</gene>
<keyword evidence="1" id="KW-0472">Membrane</keyword>
<evidence type="ECO:0000313" key="2">
    <source>
        <dbReference type="EMBL" id="KAJ1723439.1"/>
    </source>
</evidence>
<evidence type="ECO:0000313" key="3">
    <source>
        <dbReference type="Proteomes" id="UP001143981"/>
    </source>
</evidence>
<feature type="non-terminal residue" evidence="2">
    <location>
        <position position="191"/>
    </location>
</feature>
<dbReference type="Proteomes" id="UP001143981">
    <property type="component" value="Unassembled WGS sequence"/>
</dbReference>
<sequence length="191" mass="20936">MVRLAACISLSRAANLAVWAAIVLAVAVPLALVGDILFSSLAAPYFVHYASVLGLRSDATCRLSWKEPFEYEARVYASTQRNVLNGSADFFDTAQLLWHVKPVSIGERYPLHRTTAKVTLPREFMASHNSSLGMYAHLFVQRAGQFSPHPNTSDPLLAYSWAQLAAQSLLIPIDSTQSGIPEGFVLNAYPK</sequence>
<name>A0A9W7Y3S3_9FUNG</name>
<dbReference type="EMBL" id="JANBOI010002230">
    <property type="protein sequence ID" value="KAJ1723439.1"/>
    <property type="molecule type" value="Genomic_DNA"/>
</dbReference>
<evidence type="ECO:0000256" key="1">
    <source>
        <dbReference type="SAM" id="Phobius"/>
    </source>
</evidence>